<keyword evidence="1" id="KW-0694">RNA-binding</keyword>
<accession>A0A6P6XZJ4</accession>
<dbReference type="GO" id="GO:0005737">
    <property type="term" value="C:cytoplasm"/>
    <property type="evidence" value="ECO:0007669"/>
    <property type="project" value="TreeGrafter"/>
</dbReference>
<dbReference type="InterPro" id="IPR040160">
    <property type="entry name" value="Mxt"/>
</dbReference>
<dbReference type="InParanoid" id="A0A6P6XZJ4"/>
<dbReference type="GO" id="GO:0008190">
    <property type="term" value="F:eukaryotic initiation factor 4E binding"/>
    <property type="evidence" value="ECO:0007669"/>
    <property type="project" value="InterPro"/>
</dbReference>
<evidence type="ECO:0000313" key="3">
    <source>
        <dbReference type="Proteomes" id="UP000515146"/>
    </source>
</evidence>
<dbReference type="SUPFAM" id="SSF54791">
    <property type="entry name" value="Eukaryotic type KH-domain (KH-domain type I)"/>
    <property type="match status" value="1"/>
</dbReference>
<dbReference type="KEGG" id="dpte:113792880"/>
<dbReference type="SMART" id="SM00322">
    <property type="entry name" value="KH"/>
    <property type="match status" value="1"/>
</dbReference>
<dbReference type="GO" id="GO:0034518">
    <property type="term" value="C:RNA cap binding complex"/>
    <property type="evidence" value="ECO:0007669"/>
    <property type="project" value="TreeGrafter"/>
</dbReference>
<dbReference type="RefSeq" id="XP_027198638.1">
    <property type="nucleotide sequence ID" value="XM_027342837.1"/>
</dbReference>
<dbReference type="Gene3D" id="1.25.40.180">
    <property type="match status" value="1"/>
</dbReference>
<dbReference type="PANTHER" id="PTHR20849">
    <property type="entry name" value="EUKARYOTIC TRANSLATION INITIATION FACTOR 4E-BINDING PROTEIN MEXTLI"/>
    <property type="match status" value="1"/>
</dbReference>
<dbReference type="InterPro" id="IPR004088">
    <property type="entry name" value="KH_dom_type_1"/>
</dbReference>
<name>A0A6P6XZJ4_DERPT</name>
<dbReference type="Proteomes" id="UP000515146">
    <property type="component" value="Unplaced"/>
</dbReference>
<organism evidence="3 4">
    <name type="scientific">Dermatophagoides pteronyssinus</name>
    <name type="common">European house dust mite</name>
    <dbReference type="NCBI Taxonomy" id="6956"/>
    <lineage>
        <taxon>Eukaryota</taxon>
        <taxon>Metazoa</taxon>
        <taxon>Ecdysozoa</taxon>
        <taxon>Arthropoda</taxon>
        <taxon>Chelicerata</taxon>
        <taxon>Arachnida</taxon>
        <taxon>Acari</taxon>
        <taxon>Acariformes</taxon>
        <taxon>Sarcoptiformes</taxon>
        <taxon>Astigmata</taxon>
        <taxon>Psoroptidia</taxon>
        <taxon>Analgoidea</taxon>
        <taxon>Pyroglyphidae</taxon>
        <taxon>Dermatophagoidinae</taxon>
        <taxon>Dermatophagoides</taxon>
    </lineage>
</organism>
<dbReference type="Gene3D" id="3.30.1370.10">
    <property type="entry name" value="K Homology domain, type 1"/>
    <property type="match status" value="1"/>
</dbReference>
<dbReference type="GO" id="GO:0003743">
    <property type="term" value="F:translation initiation factor activity"/>
    <property type="evidence" value="ECO:0007669"/>
    <property type="project" value="TreeGrafter"/>
</dbReference>
<dbReference type="InterPro" id="IPR004087">
    <property type="entry name" value="KH_dom"/>
</dbReference>
<dbReference type="PROSITE" id="PS50084">
    <property type="entry name" value="KH_TYPE_1"/>
    <property type="match status" value="1"/>
</dbReference>
<dbReference type="CTD" id="33686"/>
<feature type="domain" description="K Homology" evidence="2">
    <location>
        <begin position="277"/>
        <end position="348"/>
    </location>
</feature>
<dbReference type="CDD" id="cd22454">
    <property type="entry name" value="KH-I_Mextli_like"/>
    <property type="match status" value="1"/>
</dbReference>
<evidence type="ECO:0000259" key="2">
    <source>
        <dbReference type="SMART" id="SM00322"/>
    </source>
</evidence>
<sequence length="414" mass="47890">MILHNDDAPVMDSKFRIIHRGYVHFSCYIQMIYPNDRIILLKQNKTTGAFINRKNNNVACQIFFSLHTDVSCNHYERNSIKMDESIKEEQFSSSHNNSIDDIEMISLTDENLADLLITKYDYLDSCIANEKFDTQLCSNLVLLLKFILENGPHLDDDINHREQMNMFFTLFRNILRNHLKYLPDSINLLILRLIEIRASKWKIKSNIEEYYMKKVNKLQSNNNNNQNMFKTNNNRSNYHEKSSNIRMSKSYNDVINANNNDGSPPKNSKPLKMNTKGIYKDEVSIKNSDSGKVMGIKGRRIHMIEEMSDTIISFQKVSPTAKERLVLISGYNRENIEKAKNLIDVTIRQNISPIPIESNDVSNFNLTMSSIKTSVADPIENGTNFFNCSSSSNETNIEKNLMTFVNLRILLILV</sequence>
<dbReference type="GO" id="GO:0003723">
    <property type="term" value="F:RNA binding"/>
    <property type="evidence" value="ECO:0007669"/>
    <property type="project" value="UniProtKB-UniRule"/>
</dbReference>
<proteinExistence type="predicted"/>
<dbReference type="GO" id="GO:1901190">
    <property type="term" value="P:regulation of formation of translation initiation ternary complex"/>
    <property type="evidence" value="ECO:0007669"/>
    <property type="project" value="TreeGrafter"/>
</dbReference>
<dbReference type="Pfam" id="PF00013">
    <property type="entry name" value="KH_1"/>
    <property type="match status" value="1"/>
</dbReference>
<dbReference type="InterPro" id="IPR036612">
    <property type="entry name" value="KH_dom_type_1_sf"/>
</dbReference>
<protein>
    <submittedName>
        <fullName evidence="4">Eukaryotic translation initiation factor 4E-binding protein Mextli-like</fullName>
    </submittedName>
</protein>
<dbReference type="PANTHER" id="PTHR20849:SF2">
    <property type="entry name" value="EUKARYOTIC TRANSLATION INITIATION FACTOR 4E-BINDING PROTEIN MEXTLI"/>
    <property type="match status" value="1"/>
</dbReference>
<dbReference type="AlphaFoldDB" id="A0A6P6XZJ4"/>
<reference evidence="4" key="1">
    <citation type="submission" date="2025-08" db="UniProtKB">
        <authorList>
            <consortium name="RefSeq"/>
        </authorList>
    </citation>
    <scope>IDENTIFICATION</scope>
    <source>
        <strain evidence="4">Airmid</strain>
    </source>
</reference>
<evidence type="ECO:0000256" key="1">
    <source>
        <dbReference type="PROSITE-ProRule" id="PRU00117"/>
    </source>
</evidence>
<evidence type="ECO:0000313" key="4">
    <source>
        <dbReference type="RefSeq" id="XP_027198638.1"/>
    </source>
</evidence>
<dbReference type="OrthoDB" id="6357832at2759"/>
<gene>
    <name evidence="4" type="primary">LOC113792880</name>
</gene>
<dbReference type="GO" id="GO:0045727">
    <property type="term" value="P:positive regulation of translation"/>
    <property type="evidence" value="ECO:0007669"/>
    <property type="project" value="InterPro"/>
</dbReference>
<keyword evidence="3" id="KW-1185">Reference proteome</keyword>